<dbReference type="PROSITE" id="PS51194">
    <property type="entry name" value="HELICASE_CTER"/>
    <property type="match status" value="1"/>
</dbReference>
<evidence type="ECO:0000256" key="11">
    <source>
        <dbReference type="SAM" id="MobiDB-lite"/>
    </source>
</evidence>
<keyword evidence="3" id="KW-0547">Nucleotide-binding</keyword>
<dbReference type="PANTHER" id="PTHR14025">
    <property type="entry name" value="FANCONI ANEMIA GROUP M FANCM FAMILY MEMBER"/>
    <property type="match status" value="1"/>
</dbReference>
<dbReference type="CDD" id="cd12091">
    <property type="entry name" value="FANCM_ID"/>
    <property type="match status" value="1"/>
</dbReference>
<dbReference type="Gene3D" id="3.40.50.300">
    <property type="entry name" value="P-loop containing nucleotide triphosphate hydrolases"/>
    <property type="match status" value="2"/>
</dbReference>
<dbReference type="FunFam" id="3.40.50.300:FF:000861">
    <property type="entry name" value="Fanconi anemia, complementation group M"/>
    <property type="match status" value="1"/>
</dbReference>
<dbReference type="InterPro" id="IPR014001">
    <property type="entry name" value="Helicase_ATP-bd"/>
</dbReference>
<dbReference type="Pfam" id="PF00271">
    <property type="entry name" value="Helicase_C"/>
    <property type="match status" value="1"/>
</dbReference>
<feature type="non-terminal residue" evidence="14">
    <location>
        <position position="1"/>
    </location>
</feature>
<feature type="domain" description="Helicase ATP-binding" evidence="12">
    <location>
        <begin position="17"/>
        <end position="185"/>
    </location>
</feature>
<evidence type="ECO:0000313" key="15">
    <source>
        <dbReference type="Proteomes" id="UP001168821"/>
    </source>
</evidence>
<dbReference type="InterPro" id="IPR044749">
    <property type="entry name" value="FANCM_DEXDc"/>
</dbReference>
<dbReference type="InterPro" id="IPR011545">
    <property type="entry name" value="DEAD/DEAH_box_helicase_dom"/>
</dbReference>
<dbReference type="CDD" id="cd18801">
    <property type="entry name" value="SF2_C_FANCM_Hef"/>
    <property type="match status" value="1"/>
</dbReference>
<evidence type="ECO:0000256" key="5">
    <source>
        <dbReference type="ARBA" id="ARBA00022801"/>
    </source>
</evidence>
<dbReference type="SUPFAM" id="SSF52540">
    <property type="entry name" value="P-loop containing nucleoside triphosphate hydrolases"/>
    <property type="match status" value="2"/>
</dbReference>
<evidence type="ECO:0000256" key="10">
    <source>
        <dbReference type="ARBA" id="ARBA00023242"/>
    </source>
</evidence>
<dbReference type="PROSITE" id="PS51192">
    <property type="entry name" value="HELICASE_ATP_BIND_1"/>
    <property type="match status" value="1"/>
</dbReference>
<keyword evidence="8" id="KW-0238">DNA-binding</keyword>
<dbReference type="GO" id="GO:0005524">
    <property type="term" value="F:ATP binding"/>
    <property type="evidence" value="ECO:0007669"/>
    <property type="project" value="UniProtKB-KW"/>
</dbReference>
<protein>
    <recommendedName>
        <fullName evidence="16">Fanconi anemia group M protein</fullName>
    </recommendedName>
</protein>
<dbReference type="CDD" id="cd18033">
    <property type="entry name" value="DEXDc_FANCM"/>
    <property type="match status" value="1"/>
</dbReference>
<dbReference type="GO" id="GO:0036297">
    <property type="term" value="P:interstrand cross-link repair"/>
    <property type="evidence" value="ECO:0007669"/>
    <property type="project" value="TreeGrafter"/>
</dbReference>
<keyword evidence="15" id="KW-1185">Reference proteome</keyword>
<dbReference type="SMART" id="SM00487">
    <property type="entry name" value="DEXDc"/>
    <property type="match status" value="1"/>
</dbReference>
<dbReference type="SMART" id="SM00490">
    <property type="entry name" value="HELICc"/>
    <property type="match status" value="1"/>
</dbReference>
<keyword evidence="6" id="KW-0347">Helicase</keyword>
<dbReference type="Pfam" id="PF00270">
    <property type="entry name" value="DEAD"/>
    <property type="match status" value="1"/>
</dbReference>
<evidence type="ECO:0000256" key="3">
    <source>
        <dbReference type="ARBA" id="ARBA00022741"/>
    </source>
</evidence>
<dbReference type="AlphaFoldDB" id="A0AA38HKH5"/>
<keyword evidence="9" id="KW-0234">DNA repair</keyword>
<evidence type="ECO:0000259" key="13">
    <source>
        <dbReference type="PROSITE" id="PS51194"/>
    </source>
</evidence>
<sequence>KWIYPINLPERSYQFNIVKNCLLHNTLVALPTGLGKTFIAAAVMLNYKRWFPNGLVIFMAPTRPLVTQQIEACRKIAGIPQDVLVEMTGLHSQSLRDVKWKDASVVFLTPQILANDLRRGAVDPLKIVCLVIDEAHKATGNHAYVAVVRQLRLSQARYRLVALSATPGDSEAAVIKLISNLEISHLELRTEESADVKPYLPGRHMELIVVDSGSQIRDLKSKFSEVLGKSLDFLVNTGAYWERKPEKVSKYLLLRARETFHRKYPRGTHPSSAAILLNFYLAISLSHAYHLLDRNGCQVCFNYLKKITTSGSPASRATLLKSVEFRTFMSDLQLCCESGENIQKVHPKLHKLLEITLKHFHQCQEDTRVMIFSHFRESVLEIVNYLRSAGSNRLKVQGFIGQASGRDFTGLSQKQQLSILEDFRRGDCNVLVATCIGEEGLDIGHVDLVICFDAHASPTRLIQRMGRCGRKKKGRIVTLVCKGQEHENFKKSVKAQDVLFQSFMLFIMRIVYLYSIFRNKVAPYLTGSTKGASLLETSDSDSDIIGNTLTGLGLSRVAETSCLDSQGSSRDSSETLEPVDSPLKPALIRPTSPLAKSLNDSFGIDWDNVEVNIIKNVSTYFLTHY</sequence>
<evidence type="ECO:0000256" key="1">
    <source>
        <dbReference type="ARBA" id="ARBA00004123"/>
    </source>
</evidence>
<dbReference type="FunFam" id="3.40.50.300:FF:001992">
    <property type="entry name" value="ATP-dependent RNA helicase, putative"/>
    <property type="match status" value="1"/>
</dbReference>
<dbReference type="EMBL" id="JALNTZ010000141">
    <property type="protein sequence ID" value="KAJ3636396.1"/>
    <property type="molecule type" value="Genomic_DNA"/>
</dbReference>
<evidence type="ECO:0000256" key="8">
    <source>
        <dbReference type="ARBA" id="ARBA00023125"/>
    </source>
</evidence>
<dbReference type="Proteomes" id="UP001168821">
    <property type="component" value="Unassembled WGS sequence"/>
</dbReference>
<comment type="caution">
    <text evidence="14">The sequence shown here is derived from an EMBL/GenBank/DDBJ whole genome shotgun (WGS) entry which is preliminary data.</text>
</comment>
<evidence type="ECO:0000256" key="4">
    <source>
        <dbReference type="ARBA" id="ARBA00022763"/>
    </source>
</evidence>
<accession>A0AA38HKH5</accession>
<dbReference type="InterPro" id="IPR027417">
    <property type="entry name" value="P-loop_NTPase"/>
</dbReference>
<gene>
    <name evidence="14" type="ORF">Zmor_004265</name>
</gene>
<dbReference type="GO" id="GO:0016787">
    <property type="term" value="F:hydrolase activity"/>
    <property type="evidence" value="ECO:0007669"/>
    <property type="project" value="UniProtKB-KW"/>
</dbReference>
<evidence type="ECO:0000256" key="2">
    <source>
        <dbReference type="ARBA" id="ARBA00009889"/>
    </source>
</evidence>
<evidence type="ECO:0008006" key="16">
    <source>
        <dbReference type="Google" id="ProtNLM"/>
    </source>
</evidence>
<comment type="subcellular location">
    <subcellularLocation>
        <location evidence="1">Nucleus</location>
    </subcellularLocation>
</comment>
<dbReference type="Gene3D" id="1.20.1320.20">
    <property type="entry name" value="hef helicase domain"/>
    <property type="match status" value="1"/>
</dbReference>
<dbReference type="InterPro" id="IPR001650">
    <property type="entry name" value="Helicase_C-like"/>
</dbReference>
<evidence type="ECO:0000256" key="9">
    <source>
        <dbReference type="ARBA" id="ARBA00023204"/>
    </source>
</evidence>
<evidence type="ECO:0000256" key="6">
    <source>
        <dbReference type="ARBA" id="ARBA00022806"/>
    </source>
</evidence>
<keyword evidence="10" id="KW-0539">Nucleus</keyword>
<dbReference type="GO" id="GO:0043138">
    <property type="term" value="F:3'-5' DNA helicase activity"/>
    <property type="evidence" value="ECO:0007669"/>
    <property type="project" value="InterPro"/>
</dbReference>
<dbReference type="GO" id="GO:0000400">
    <property type="term" value="F:four-way junction DNA binding"/>
    <property type="evidence" value="ECO:0007669"/>
    <property type="project" value="TreeGrafter"/>
</dbReference>
<dbReference type="GO" id="GO:0009378">
    <property type="term" value="F:four-way junction helicase activity"/>
    <property type="evidence" value="ECO:0007669"/>
    <property type="project" value="TreeGrafter"/>
</dbReference>
<evidence type="ECO:0000259" key="12">
    <source>
        <dbReference type="PROSITE" id="PS51192"/>
    </source>
</evidence>
<feature type="region of interest" description="Disordered" evidence="11">
    <location>
        <begin position="564"/>
        <end position="588"/>
    </location>
</feature>
<organism evidence="14 15">
    <name type="scientific">Zophobas morio</name>
    <dbReference type="NCBI Taxonomy" id="2755281"/>
    <lineage>
        <taxon>Eukaryota</taxon>
        <taxon>Metazoa</taxon>
        <taxon>Ecdysozoa</taxon>
        <taxon>Arthropoda</taxon>
        <taxon>Hexapoda</taxon>
        <taxon>Insecta</taxon>
        <taxon>Pterygota</taxon>
        <taxon>Neoptera</taxon>
        <taxon>Endopterygota</taxon>
        <taxon>Coleoptera</taxon>
        <taxon>Polyphaga</taxon>
        <taxon>Cucujiformia</taxon>
        <taxon>Tenebrionidae</taxon>
        <taxon>Zophobas</taxon>
    </lineage>
</organism>
<feature type="domain" description="Helicase C-terminal" evidence="13">
    <location>
        <begin position="348"/>
        <end position="511"/>
    </location>
</feature>
<dbReference type="InterPro" id="IPR039686">
    <property type="entry name" value="FANCM/Mph1-like_ID"/>
</dbReference>
<name>A0AA38HKH5_9CUCU</name>
<keyword evidence="4" id="KW-0227">DNA damage</keyword>
<reference evidence="14" key="1">
    <citation type="journal article" date="2023" name="G3 (Bethesda)">
        <title>Whole genome assemblies of Zophobas morio and Tenebrio molitor.</title>
        <authorList>
            <person name="Kaur S."/>
            <person name="Stinson S.A."/>
            <person name="diCenzo G.C."/>
        </authorList>
    </citation>
    <scope>NUCLEOTIDE SEQUENCE</scope>
    <source>
        <strain evidence="14">QUZm001</strain>
    </source>
</reference>
<dbReference type="PANTHER" id="PTHR14025:SF20">
    <property type="entry name" value="FANCONI ANEMIA GROUP M PROTEIN"/>
    <property type="match status" value="1"/>
</dbReference>
<keyword evidence="7" id="KW-0067">ATP-binding</keyword>
<keyword evidence="5" id="KW-0378">Hydrolase</keyword>
<proteinExistence type="inferred from homology"/>
<comment type="similarity">
    <text evidence="2">Belongs to the DEAD box helicase family. DEAH subfamily. FANCM sub-subfamily.</text>
</comment>
<dbReference type="GO" id="GO:0045003">
    <property type="term" value="P:double-strand break repair via synthesis-dependent strand annealing"/>
    <property type="evidence" value="ECO:0007669"/>
    <property type="project" value="TreeGrafter"/>
</dbReference>
<dbReference type="GO" id="GO:0005634">
    <property type="term" value="C:nucleus"/>
    <property type="evidence" value="ECO:0007669"/>
    <property type="project" value="UniProtKB-SubCell"/>
</dbReference>
<evidence type="ECO:0000313" key="14">
    <source>
        <dbReference type="EMBL" id="KAJ3636396.1"/>
    </source>
</evidence>
<evidence type="ECO:0000256" key="7">
    <source>
        <dbReference type="ARBA" id="ARBA00022840"/>
    </source>
</evidence>